<sequence>MAIDKRWSSRSSIRSFFRRLQTETAGRQLPFLIKFFPSTRVTMKKIFSPRVVLVIGIIFIAFNLRAPITGVGPIIDLIKEDLGLNNVQAGFITTLPLLAFALFSPFVSKISKRFGSGYTMLFGLIFIFVGELVRSYTNSSGLFVGTALMGLGIAIGNVLIPSIIKQKFSTHVGRLTSIYTTSMCVFAAVGAGLSVPMASGYGFGWRHGLALWAILVVFTIIVWLPQLKKADADRTNSNGASAPPSEKSIWTSPMAWWVTLFMGIQSLLFYSLVAWLPSIIMARGMESSFAGTMALTFQLVGLPATLVIPIIADKFKNQRLIGTVKATIYLVGMLLLFYATTKPVLICSIILLSIGQGGSISLAIAFISLRTPHARLAAELSGMAQSAGYLFAAIGPILLGVVYEVTGSWDIPILILVASNILLFFFVLKAGRDRLVQP</sequence>
<reference evidence="7" key="1">
    <citation type="journal article" date="2004" name="Environ. Microbiol.">
        <title>The genome of Desulfotalea psychrophila, a sulfate-reducing bacterium from permanently cold Arctic sediments.</title>
        <authorList>
            <person name="Rabus R."/>
            <person name="Ruepp A."/>
            <person name="Frickey T."/>
            <person name="Rattei T."/>
            <person name="Fartmann B."/>
            <person name="Stark M."/>
            <person name="Bauer M."/>
            <person name="Zibat A."/>
            <person name="Lombardot T."/>
            <person name="Becker I."/>
            <person name="Amann J."/>
            <person name="Gellner K."/>
            <person name="Teeling H."/>
            <person name="Leuschner W.D."/>
            <person name="Gloeckner F.-O."/>
            <person name="Lupas A.N."/>
            <person name="Amann R."/>
            <person name="Klenk H.-P."/>
        </authorList>
    </citation>
    <scope>NUCLEOTIDE SEQUENCE [LARGE SCALE GENOMIC DNA]</scope>
    <source>
        <strain evidence="7">DSM 12343 / LSv54</strain>
    </source>
</reference>
<keyword evidence="1 4" id="KW-0812">Transmembrane</keyword>
<dbReference type="STRING" id="177439.DP2323"/>
<accession>Q6AKS3</accession>
<evidence type="ECO:0000259" key="5">
    <source>
        <dbReference type="PROSITE" id="PS50850"/>
    </source>
</evidence>
<name>Q6AKS3_DESPS</name>
<protein>
    <submittedName>
        <fullName evidence="6">Related to transmembrane transport protein</fullName>
    </submittedName>
</protein>
<dbReference type="PANTHER" id="PTHR23523:SF2">
    <property type="entry name" value="2-NITROIMIDAZOLE TRANSPORTER"/>
    <property type="match status" value="1"/>
</dbReference>
<feature type="transmembrane region" description="Helical" evidence="4">
    <location>
        <begin position="387"/>
        <end position="405"/>
    </location>
</feature>
<organism evidence="6 7">
    <name type="scientific">Desulfotalea psychrophila (strain LSv54 / DSM 12343)</name>
    <dbReference type="NCBI Taxonomy" id="177439"/>
    <lineage>
        <taxon>Bacteria</taxon>
        <taxon>Pseudomonadati</taxon>
        <taxon>Thermodesulfobacteriota</taxon>
        <taxon>Desulfobulbia</taxon>
        <taxon>Desulfobulbales</taxon>
        <taxon>Desulfocapsaceae</taxon>
        <taxon>Desulfotalea</taxon>
    </lineage>
</organism>
<feature type="transmembrane region" description="Helical" evidence="4">
    <location>
        <begin position="51"/>
        <end position="75"/>
    </location>
</feature>
<feature type="domain" description="Major facilitator superfamily (MFS) profile" evidence="5">
    <location>
        <begin position="51"/>
        <end position="435"/>
    </location>
</feature>
<dbReference type="InterPro" id="IPR011701">
    <property type="entry name" value="MFS"/>
</dbReference>
<dbReference type="Gene3D" id="1.20.1250.20">
    <property type="entry name" value="MFS general substrate transporter like domains"/>
    <property type="match status" value="1"/>
</dbReference>
<dbReference type="eggNOG" id="COG2807">
    <property type="taxonomic scope" value="Bacteria"/>
</dbReference>
<feature type="transmembrane region" description="Helical" evidence="4">
    <location>
        <begin position="118"/>
        <end position="136"/>
    </location>
</feature>
<gene>
    <name evidence="6" type="ordered locus">DP2323</name>
</gene>
<dbReference type="InterPro" id="IPR052524">
    <property type="entry name" value="MFS_Cyanate_Porter"/>
</dbReference>
<feature type="transmembrane region" description="Helical" evidence="4">
    <location>
        <begin position="142"/>
        <end position="164"/>
    </location>
</feature>
<dbReference type="KEGG" id="dps:DP2323"/>
<feature type="transmembrane region" description="Helical" evidence="4">
    <location>
        <begin position="176"/>
        <end position="198"/>
    </location>
</feature>
<feature type="transmembrane region" description="Helical" evidence="4">
    <location>
        <begin position="254"/>
        <end position="276"/>
    </location>
</feature>
<feature type="transmembrane region" description="Helical" evidence="4">
    <location>
        <begin position="288"/>
        <end position="308"/>
    </location>
</feature>
<evidence type="ECO:0000313" key="6">
    <source>
        <dbReference type="EMBL" id="CAG37052.1"/>
    </source>
</evidence>
<dbReference type="PANTHER" id="PTHR23523">
    <property type="match status" value="1"/>
</dbReference>
<feature type="transmembrane region" description="Helical" evidence="4">
    <location>
        <begin position="345"/>
        <end position="367"/>
    </location>
</feature>
<keyword evidence="3 4" id="KW-0472">Membrane</keyword>
<feature type="transmembrane region" description="Helical" evidence="4">
    <location>
        <begin position="411"/>
        <end position="428"/>
    </location>
</feature>
<feature type="transmembrane region" description="Helical" evidence="4">
    <location>
        <begin position="320"/>
        <end position="339"/>
    </location>
</feature>
<dbReference type="EMBL" id="CR522870">
    <property type="protein sequence ID" value="CAG37052.1"/>
    <property type="molecule type" value="Genomic_DNA"/>
</dbReference>
<dbReference type="InterPro" id="IPR036259">
    <property type="entry name" value="MFS_trans_sf"/>
</dbReference>
<dbReference type="CDD" id="cd17339">
    <property type="entry name" value="MFS_NIMT_CynX_like"/>
    <property type="match status" value="1"/>
</dbReference>
<dbReference type="Pfam" id="PF07690">
    <property type="entry name" value="MFS_1"/>
    <property type="match status" value="1"/>
</dbReference>
<keyword evidence="2 4" id="KW-1133">Transmembrane helix</keyword>
<dbReference type="HOGENOM" id="CLU_038046_1_0_7"/>
<evidence type="ECO:0000256" key="4">
    <source>
        <dbReference type="SAM" id="Phobius"/>
    </source>
</evidence>
<dbReference type="PROSITE" id="PS50850">
    <property type="entry name" value="MFS"/>
    <property type="match status" value="1"/>
</dbReference>
<feature type="transmembrane region" description="Helical" evidence="4">
    <location>
        <begin position="204"/>
        <end position="224"/>
    </location>
</feature>
<keyword evidence="7" id="KW-1185">Reference proteome</keyword>
<dbReference type="SUPFAM" id="SSF103473">
    <property type="entry name" value="MFS general substrate transporter"/>
    <property type="match status" value="1"/>
</dbReference>
<evidence type="ECO:0000256" key="1">
    <source>
        <dbReference type="ARBA" id="ARBA00022692"/>
    </source>
</evidence>
<dbReference type="Proteomes" id="UP000000602">
    <property type="component" value="Chromosome"/>
</dbReference>
<evidence type="ECO:0000256" key="2">
    <source>
        <dbReference type="ARBA" id="ARBA00022989"/>
    </source>
</evidence>
<feature type="transmembrane region" description="Helical" evidence="4">
    <location>
        <begin position="87"/>
        <end position="106"/>
    </location>
</feature>
<evidence type="ECO:0000256" key="3">
    <source>
        <dbReference type="ARBA" id="ARBA00023136"/>
    </source>
</evidence>
<dbReference type="InterPro" id="IPR020846">
    <property type="entry name" value="MFS_dom"/>
</dbReference>
<evidence type="ECO:0000313" key="7">
    <source>
        <dbReference type="Proteomes" id="UP000000602"/>
    </source>
</evidence>
<proteinExistence type="predicted"/>
<dbReference type="AlphaFoldDB" id="Q6AKS3"/>
<dbReference type="GO" id="GO:0022857">
    <property type="term" value="F:transmembrane transporter activity"/>
    <property type="evidence" value="ECO:0007669"/>
    <property type="project" value="InterPro"/>
</dbReference>